<dbReference type="EC" id="2.7.11.23" evidence="3"/>
<feature type="region of interest" description="Disordered" evidence="13">
    <location>
        <begin position="491"/>
        <end position="561"/>
    </location>
</feature>
<keyword evidence="9 12" id="KW-0067">ATP-binding</keyword>
<dbReference type="InterPro" id="IPR011009">
    <property type="entry name" value="Kinase-like_dom_sf"/>
</dbReference>
<dbReference type="FunFam" id="1.10.510.10:FF:000624">
    <property type="entry name" value="Mitogen-activated protein kinase"/>
    <property type="match status" value="1"/>
</dbReference>
<evidence type="ECO:0000256" key="8">
    <source>
        <dbReference type="ARBA" id="ARBA00022777"/>
    </source>
</evidence>
<evidence type="ECO:0000256" key="4">
    <source>
        <dbReference type="ARBA" id="ARBA00012425"/>
    </source>
</evidence>
<dbReference type="GO" id="GO:0005524">
    <property type="term" value="F:ATP binding"/>
    <property type="evidence" value="ECO:0007669"/>
    <property type="project" value="UniProtKB-UniRule"/>
</dbReference>
<dbReference type="EC" id="2.7.11.22" evidence="4"/>
<evidence type="ECO:0000256" key="5">
    <source>
        <dbReference type="ARBA" id="ARBA00022527"/>
    </source>
</evidence>
<dbReference type="GO" id="GO:0000307">
    <property type="term" value="C:cyclin-dependent protein kinase holoenzyme complex"/>
    <property type="evidence" value="ECO:0007669"/>
    <property type="project" value="UniProtKB-ARBA"/>
</dbReference>
<dbReference type="Gene3D" id="1.10.510.10">
    <property type="entry name" value="Transferase(Phosphotransferase) domain 1"/>
    <property type="match status" value="1"/>
</dbReference>
<dbReference type="SUPFAM" id="SSF56112">
    <property type="entry name" value="Protein kinase-like (PK-like)"/>
    <property type="match status" value="1"/>
</dbReference>
<dbReference type="Pfam" id="PF00069">
    <property type="entry name" value="Pkinase"/>
    <property type="match status" value="1"/>
</dbReference>
<sequence length="785" mass="88738">MDNTQLKGETKNNIATPSSSISQTLPSNSSTTPTVTSSSVTATNPDNHDKPLPNPLPTTSSAFKYKIGKIRQTPPILKDIKTGLEYIKLNPRPNYKLYGVTKFSNCYKSDSLLGKGTFGEVYKGTHLETQRTVAIKKLIINAESDVFPITAEREIVILKQLNHKNVIKLIELIYDASPDTDKNGNSAIQRETKTHYNSHFPHYQRQQQQQQQQQEQQHVTGNHNNFSSSPSMKKSFYMVLPYMIADLSGILHNPRITLELCDIKNMMLQILEGVNYIHCCKYMHRDIKTANILIDHRGVLKIADFGLARVYYGPPPNLRFPGGAGFNAQYTSVVVTRWYRAPELVLGDKHYTTAVDMWGVGCVFAEFFIKKPILQGSTDPDQGHEIFKLLGTPTFQDWPTAKYLPGKTLIEKTSYPSTLTQTYSKYLDDHGLDFLNKLLCLDPYKRITAMAAKSHKFFNTEPLPSKELKSPSEESHEADIARFNKERLVQEESFKRERKKEQDMAKPLNLPVAPRSNGSNFTKKENLELPSSFPSKDKSTLKDYQSRNKSNDKVGGCASKDIPMQHINNDYVLPKGRYNNKKENINKIGDQNKKTYNNPQGFKFKLGQEITKYNQKVANNFSRPPTNTRYSNSYHNKNPSENTSEVTISKPVSKPTAFKKNGLSLNNNTGVSTTNARHSQSVGNLNGRSSYRNKNGNSVNYLNDSVNFRALRTDTYTSSSNSNEVQFSSHKINTERTSSTTNSVSSNINVRVNINEAQSNEEKKNDQKSRSNAKKMEGTDIVDYY</sequence>
<evidence type="ECO:0000256" key="6">
    <source>
        <dbReference type="ARBA" id="ARBA00022679"/>
    </source>
</evidence>
<dbReference type="InterPro" id="IPR008271">
    <property type="entry name" value="Ser/Thr_kinase_AS"/>
</dbReference>
<dbReference type="VEuPathDB" id="FungiDB:SCODWIG_03139"/>
<reference evidence="16" key="1">
    <citation type="submission" date="2018-06" db="EMBL/GenBank/DDBJ databases">
        <authorList>
            <person name="Guldener U."/>
        </authorList>
    </citation>
    <scope>NUCLEOTIDE SEQUENCE [LARGE SCALE GENOMIC DNA]</scope>
    <source>
        <strain evidence="16">UTAD17</strain>
    </source>
</reference>
<evidence type="ECO:0000256" key="13">
    <source>
        <dbReference type="SAM" id="MobiDB-lite"/>
    </source>
</evidence>
<evidence type="ECO:0000256" key="1">
    <source>
        <dbReference type="ARBA" id="ARBA00004123"/>
    </source>
</evidence>
<dbReference type="GO" id="GO:0005634">
    <property type="term" value="C:nucleus"/>
    <property type="evidence" value="ECO:0007669"/>
    <property type="project" value="UniProtKB-SubCell"/>
</dbReference>
<comment type="similarity">
    <text evidence="2">Belongs to the protein kinase superfamily. CMGC Ser/Thr protein kinase family. CDC2/CDKX subfamily.</text>
</comment>
<keyword evidence="8 15" id="KW-0418">Kinase</keyword>
<evidence type="ECO:0000256" key="10">
    <source>
        <dbReference type="ARBA" id="ARBA00023242"/>
    </source>
</evidence>
<feature type="binding site" evidence="12">
    <location>
        <position position="137"/>
    </location>
    <ligand>
        <name>ATP</name>
        <dbReference type="ChEBI" id="CHEBI:30616"/>
    </ligand>
</feature>
<dbReference type="PROSITE" id="PS00108">
    <property type="entry name" value="PROTEIN_KINASE_ST"/>
    <property type="match status" value="1"/>
</dbReference>
<feature type="region of interest" description="Disordered" evidence="13">
    <location>
        <begin position="717"/>
        <end position="785"/>
    </location>
</feature>
<feature type="compositionally biased region" description="Basic and acidic residues" evidence="13">
    <location>
        <begin position="535"/>
        <end position="552"/>
    </location>
</feature>
<comment type="subcellular location">
    <subcellularLocation>
        <location evidence="1">Nucleus</location>
    </subcellularLocation>
</comment>
<dbReference type="Proteomes" id="UP000262825">
    <property type="component" value="Unassembled WGS sequence"/>
</dbReference>
<evidence type="ECO:0000313" key="15">
    <source>
        <dbReference type="EMBL" id="SSD61378.1"/>
    </source>
</evidence>
<dbReference type="InterPro" id="IPR050108">
    <property type="entry name" value="CDK"/>
</dbReference>
<feature type="compositionally biased region" description="Basic and acidic residues" evidence="13">
    <location>
        <begin position="760"/>
        <end position="778"/>
    </location>
</feature>
<dbReference type="InterPro" id="IPR000719">
    <property type="entry name" value="Prot_kinase_dom"/>
</dbReference>
<accession>A0A376B9M0</accession>
<feature type="compositionally biased region" description="Low complexity" evidence="13">
    <location>
        <begin position="22"/>
        <end position="44"/>
    </location>
</feature>
<dbReference type="PANTHER" id="PTHR24056">
    <property type="entry name" value="CELL DIVISION PROTEIN KINASE"/>
    <property type="match status" value="1"/>
</dbReference>
<feature type="compositionally biased region" description="Basic and acidic residues" evidence="13">
    <location>
        <begin position="491"/>
        <end position="504"/>
    </location>
</feature>
<dbReference type="GO" id="GO:0008353">
    <property type="term" value="F:RNA polymerase II CTD heptapeptide repeat kinase activity"/>
    <property type="evidence" value="ECO:0007669"/>
    <property type="project" value="UniProtKB-EC"/>
</dbReference>
<keyword evidence="16" id="KW-1185">Reference proteome</keyword>
<feature type="compositionally biased region" description="Polar residues" evidence="13">
    <location>
        <begin position="218"/>
        <end position="229"/>
    </location>
</feature>
<feature type="compositionally biased region" description="Polar residues" evidence="13">
    <location>
        <begin position="663"/>
        <end position="699"/>
    </location>
</feature>
<dbReference type="Gene3D" id="3.30.200.20">
    <property type="entry name" value="Phosphorylase Kinase, domain 1"/>
    <property type="match status" value="2"/>
</dbReference>
<keyword evidence="5" id="KW-0723">Serine/threonine-protein kinase</keyword>
<dbReference type="PROSITE" id="PS00107">
    <property type="entry name" value="PROTEIN_KINASE_ATP"/>
    <property type="match status" value="1"/>
</dbReference>
<evidence type="ECO:0000256" key="9">
    <source>
        <dbReference type="ARBA" id="ARBA00022840"/>
    </source>
</evidence>
<dbReference type="GO" id="GO:0009891">
    <property type="term" value="P:positive regulation of biosynthetic process"/>
    <property type="evidence" value="ECO:0007669"/>
    <property type="project" value="UniProtKB-ARBA"/>
</dbReference>
<dbReference type="PROSITE" id="PS50011">
    <property type="entry name" value="PROTEIN_KINASE_DOM"/>
    <property type="match status" value="1"/>
</dbReference>
<feature type="region of interest" description="Disordered" evidence="13">
    <location>
        <begin position="619"/>
        <end position="699"/>
    </location>
</feature>
<keyword evidence="6" id="KW-0808">Transferase</keyword>
<evidence type="ECO:0000313" key="16">
    <source>
        <dbReference type="Proteomes" id="UP000262825"/>
    </source>
</evidence>
<dbReference type="OrthoDB" id="3971349at2759"/>
<evidence type="ECO:0000259" key="14">
    <source>
        <dbReference type="PROSITE" id="PS50011"/>
    </source>
</evidence>
<dbReference type="PANTHER" id="PTHR24056:SF233">
    <property type="entry name" value="CYCLIN-DEPENDENT KINASE 9"/>
    <property type="match status" value="1"/>
</dbReference>
<feature type="compositionally biased region" description="Polar residues" evidence="13">
    <location>
        <begin position="619"/>
        <end position="647"/>
    </location>
</feature>
<evidence type="ECO:0000256" key="11">
    <source>
        <dbReference type="ARBA" id="ARBA00041018"/>
    </source>
</evidence>
<feature type="region of interest" description="Disordered" evidence="13">
    <location>
        <begin position="1"/>
        <end position="58"/>
    </location>
</feature>
<keyword evidence="10" id="KW-0539">Nucleus</keyword>
<gene>
    <name evidence="15" type="ORF">SCODWIG_03139</name>
</gene>
<feature type="region of interest" description="Disordered" evidence="13">
    <location>
        <begin position="202"/>
        <end position="229"/>
    </location>
</feature>
<evidence type="ECO:0000256" key="12">
    <source>
        <dbReference type="PROSITE-ProRule" id="PRU10141"/>
    </source>
</evidence>
<dbReference type="InterPro" id="IPR017441">
    <property type="entry name" value="Protein_kinase_ATP_BS"/>
</dbReference>
<dbReference type="EMBL" id="UFAJ01000677">
    <property type="protein sequence ID" value="SSD61378.1"/>
    <property type="molecule type" value="Genomic_DNA"/>
</dbReference>
<feature type="domain" description="Protein kinase" evidence="14">
    <location>
        <begin position="107"/>
        <end position="458"/>
    </location>
</feature>
<evidence type="ECO:0000256" key="2">
    <source>
        <dbReference type="ARBA" id="ARBA00006485"/>
    </source>
</evidence>
<dbReference type="GO" id="GO:0004693">
    <property type="term" value="F:cyclin-dependent protein serine/threonine kinase activity"/>
    <property type="evidence" value="ECO:0007669"/>
    <property type="project" value="UniProtKB-EC"/>
</dbReference>
<protein>
    <recommendedName>
        <fullName evidence="11">Serine/threonine-protein kinase BUR1</fullName>
        <ecNumber evidence="4">2.7.11.22</ecNumber>
        <ecNumber evidence="3">2.7.11.23</ecNumber>
    </recommendedName>
</protein>
<evidence type="ECO:0000256" key="7">
    <source>
        <dbReference type="ARBA" id="ARBA00022741"/>
    </source>
</evidence>
<feature type="compositionally biased region" description="Low complexity" evidence="13">
    <location>
        <begin position="204"/>
        <end position="217"/>
    </location>
</feature>
<evidence type="ECO:0000256" key="3">
    <source>
        <dbReference type="ARBA" id="ARBA00012409"/>
    </source>
</evidence>
<dbReference type="AlphaFoldDB" id="A0A376B9M0"/>
<keyword evidence="7 12" id="KW-0547">Nucleotide-binding</keyword>
<feature type="compositionally biased region" description="Polar residues" evidence="13">
    <location>
        <begin position="1"/>
        <end position="21"/>
    </location>
</feature>
<name>A0A376B9M0_9ASCO</name>
<feature type="compositionally biased region" description="Low complexity" evidence="13">
    <location>
        <begin position="735"/>
        <end position="756"/>
    </location>
</feature>
<proteinExistence type="inferred from homology"/>
<organism evidence="15 16">
    <name type="scientific">Saccharomycodes ludwigii</name>
    <dbReference type="NCBI Taxonomy" id="36035"/>
    <lineage>
        <taxon>Eukaryota</taxon>
        <taxon>Fungi</taxon>
        <taxon>Dikarya</taxon>
        <taxon>Ascomycota</taxon>
        <taxon>Saccharomycotina</taxon>
        <taxon>Saccharomycetes</taxon>
        <taxon>Saccharomycodales</taxon>
        <taxon>Saccharomycodaceae</taxon>
        <taxon>Saccharomycodes</taxon>
    </lineage>
</organism>
<dbReference type="SMART" id="SM00220">
    <property type="entry name" value="S_TKc"/>
    <property type="match status" value="1"/>
</dbReference>